<evidence type="ECO:0000313" key="3">
    <source>
        <dbReference type="Proteomes" id="UP000019116"/>
    </source>
</evidence>
<dbReference type="Proteomes" id="UP000019116">
    <property type="component" value="Chromosome 1D"/>
</dbReference>
<sequence length="248" mass="28732">MCFLVQQTPDTVIDPSFFGLVTESDRRCILHRERAGKFVAFVGTDTGRRFVGCVTEFQDGVNCGVLEWVDAPWPVIFQRCLTKLWGMYHEENLGRVQDKEAHEIEVEKLKKELDSLGNQYSQLVDDVSKLFDYQDGQKSHDMDYTSQAINELKEKKHQLEEQAKIEIQMEKLKLKKEQRCIPQSEADIIQNTRKAMKEIQVERDLLKEEKKLEHIIVGLLKAGHGCKEKLDKIKEVVMRSEVVPRVGK</sequence>
<reference evidence="2" key="1">
    <citation type="submission" date="2018-08" db="EMBL/GenBank/DDBJ databases">
        <authorList>
            <person name="Rossello M."/>
        </authorList>
    </citation>
    <scope>NUCLEOTIDE SEQUENCE [LARGE SCALE GENOMIC DNA]</scope>
    <source>
        <strain evidence="2">cv. Chinese Spring</strain>
    </source>
</reference>
<accession>A0A3B5ZNI9</accession>
<evidence type="ECO:0000256" key="1">
    <source>
        <dbReference type="SAM" id="Coils"/>
    </source>
</evidence>
<dbReference type="OrthoDB" id="696051at2759"/>
<keyword evidence="1" id="KW-0175">Coiled coil</keyword>
<protein>
    <submittedName>
        <fullName evidence="2">Uncharacterized protein</fullName>
    </submittedName>
</protein>
<dbReference type="Gramene" id="TraesCS1D02G008500.1">
    <property type="protein sequence ID" value="TraesCS1D02G008500.1"/>
    <property type="gene ID" value="TraesCS1D02G008500"/>
</dbReference>
<name>A0A3B5ZNI9_WHEAT</name>
<evidence type="ECO:0000313" key="2">
    <source>
        <dbReference type="EnsemblPlants" id="TraesCS1D02G008500.1"/>
    </source>
</evidence>
<dbReference type="AlphaFoldDB" id="A0A3B5ZNI9"/>
<reference evidence="2" key="2">
    <citation type="submission" date="2018-10" db="UniProtKB">
        <authorList>
            <consortium name="EnsemblPlants"/>
        </authorList>
    </citation>
    <scope>IDENTIFICATION</scope>
</reference>
<organism evidence="2">
    <name type="scientific">Triticum aestivum</name>
    <name type="common">Wheat</name>
    <dbReference type="NCBI Taxonomy" id="4565"/>
    <lineage>
        <taxon>Eukaryota</taxon>
        <taxon>Viridiplantae</taxon>
        <taxon>Streptophyta</taxon>
        <taxon>Embryophyta</taxon>
        <taxon>Tracheophyta</taxon>
        <taxon>Spermatophyta</taxon>
        <taxon>Magnoliopsida</taxon>
        <taxon>Liliopsida</taxon>
        <taxon>Poales</taxon>
        <taxon>Poaceae</taxon>
        <taxon>BOP clade</taxon>
        <taxon>Pooideae</taxon>
        <taxon>Triticodae</taxon>
        <taxon>Triticeae</taxon>
        <taxon>Triticinae</taxon>
        <taxon>Triticum</taxon>
    </lineage>
</organism>
<dbReference type="Gramene" id="TraesCS1D03G0017500.1">
    <property type="protein sequence ID" value="TraesCS1D03G0017500.1.CDS"/>
    <property type="gene ID" value="TraesCS1D03G0017500"/>
</dbReference>
<keyword evidence="3" id="KW-1185">Reference proteome</keyword>
<dbReference type="SMR" id="A0A3B5ZNI9"/>
<proteinExistence type="predicted"/>
<dbReference type="EnsemblPlants" id="TraesCS1D02G008500.1">
    <property type="protein sequence ID" value="TraesCS1D02G008500.1"/>
    <property type="gene ID" value="TraesCS1D02G008500"/>
</dbReference>
<dbReference type="PANTHER" id="PTHR35163:SF13">
    <property type="entry name" value="NB-ARC DOMAIN-CONTAINING PROTEIN"/>
    <property type="match status" value="1"/>
</dbReference>
<feature type="coiled-coil region" evidence="1">
    <location>
        <begin position="99"/>
        <end position="209"/>
    </location>
</feature>
<dbReference type="PANTHER" id="PTHR35163">
    <property type="entry name" value="OS02G0467300 PROTEIN"/>
    <property type="match status" value="1"/>
</dbReference>